<name>A0A3N4KM18_9PEZI</name>
<dbReference type="GO" id="GO:0022857">
    <property type="term" value="F:transmembrane transporter activity"/>
    <property type="evidence" value="ECO:0007669"/>
    <property type="project" value="InterPro"/>
</dbReference>
<feature type="transmembrane region" description="Helical" evidence="3">
    <location>
        <begin position="196"/>
        <end position="214"/>
    </location>
</feature>
<evidence type="ECO:0000313" key="6">
    <source>
        <dbReference type="Proteomes" id="UP000277580"/>
    </source>
</evidence>
<dbReference type="PANTHER" id="PTHR42910">
    <property type="entry name" value="TRANSPORTER SCO4007-RELATED"/>
    <property type="match status" value="1"/>
</dbReference>
<evidence type="ECO:0000256" key="3">
    <source>
        <dbReference type="SAM" id="Phobius"/>
    </source>
</evidence>
<sequence>MSLSISIRVFKNRDRDSASSSSSTAESAVDSTDSGSNNLKTPTAGQRLLGILRYVPARCRYDPTTPFEFTFALNLLFAFAATFTVANLYYNHPILDKMAETFNVSYERVAVVPTLMQAGYASGLLFLNPLGDLFRRRALVLVLILFTTLCWVALCVTRSFEVFAAFSFVVAVSTVTPQLMLPLVGDLAPPAKRATALSYVTSGILLGMLLARILSGIITQFTHWRTVYYVALGLQALIFVLLYLFMPDYPSTNPSGLTYTRSLLSLFALAKAHPTLVQAALIGLCVSAVFTTYWTTLTFLLIAPPYGYSSLVVGLFGLIGVAAIFLAPLVGRFVIDRHTPSLGLLLGLLVVLAGQVVGCFGGLYSVAAPVLQAFLVDLGIQTTQVSNRTAIYRLDAGARNRVNSVYMLGVFFGQVVGTASGAPLLHRYGWKGSAGAGVGFAGLALVVLAARAPGAGWVGWKGGWGWRGKTEGASGGGGAGGGAQPPEPGVVQLRRSIRPSDANATND</sequence>
<evidence type="ECO:0000313" key="5">
    <source>
        <dbReference type="EMBL" id="RPB11627.1"/>
    </source>
</evidence>
<feature type="transmembrane region" description="Helical" evidence="3">
    <location>
        <begin position="226"/>
        <end position="246"/>
    </location>
</feature>
<feature type="transmembrane region" description="Helical" evidence="3">
    <location>
        <begin position="281"/>
        <end position="302"/>
    </location>
</feature>
<dbReference type="EMBL" id="ML119134">
    <property type="protein sequence ID" value="RPB11627.1"/>
    <property type="molecule type" value="Genomic_DNA"/>
</dbReference>
<feature type="transmembrane region" description="Helical" evidence="3">
    <location>
        <begin position="163"/>
        <end position="184"/>
    </location>
</feature>
<dbReference type="STRING" id="1392247.A0A3N4KM18"/>
<dbReference type="InterPro" id="IPR036259">
    <property type="entry name" value="MFS_trans_sf"/>
</dbReference>
<feature type="transmembrane region" description="Helical" evidence="3">
    <location>
        <begin position="308"/>
        <end position="330"/>
    </location>
</feature>
<feature type="transmembrane region" description="Helical" evidence="3">
    <location>
        <begin position="405"/>
        <end position="425"/>
    </location>
</feature>
<dbReference type="SUPFAM" id="SSF103473">
    <property type="entry name" value="MFS general substrate transporter"/>
    <property type="match status" value="1"/>
</dbReference>
<evidence type="ECO:0000256" key="1">
    <source>
        <dbReference type="ARBA" id="ARBA00004141"/>
    </source>
</evidence>
<proteinExistence type="predicted"/>
<reference evidence="5 6" key="1">
    <citation type="journal article" date="2018" name="Nat. Ecol. Evol.">
        <title>Pezizomycetes genomes reveal the molecular basis of ectomycorrhizal truffle lifestyle.</title>
        <authorList>
            <person name="Murat C."/>
            <person name="Payen T."/>
            <person name="Noel B."/>
            <person name="Kuo A."/>
            <person name="Morin E."/>
            <person name="Chen J."/>
            <person name="Kohler A."/>
            <person name="Krizsan K."/>
            <person name="Balestrini R."/>
            <person name="Da Silva C."/>
            <person name="Montanini B."/>
            <person name="Hainaut M."/>
            <person name="Levati E."/>
            <person name="Barry K.W."/>
            <person name="Belfiori B."/>
            <person name="Cichocki N."/>
            <person name="Clum A."/>
            <person name="Dockter R.B."/>
            <person name="Fauchery L."/>
            <person name="Guy J."/>
            <person name="Iotti M."/>
            <person name="Le Tacon F."/>
            <person name="Lindquist E.A."/>
            <person name="Lipzen A."/>
            <person name="Malagnac F."/>
            <person name="Mello A."/>
            <person name="Molinier V."/>
            <person name="Miyauchi S."/>
            <person name="Poulain J."/>
            <person name="Riccioni C."/>
            <person name="Rubini A."/>
            <person name="Sitrit Y."/>
            <person name="Splivallo R."/>
            <person name="Traeger S."/>
            <person name="Wang M."/>
            <person name="Zifcakova L."/>
            <person name="Wipf D."/>
            <person name="Zambonelli A."/>
            <person name="Paolocci F."/>
            <person name="Nowrousian M."/>
            <person name="Ottonello S."/>
            <person name="Baldrian P."/>
            <person name="Spatafora J.W."/>
            <person name="Henrissat B."/>
            <person name="Nagy L.G."/>
            <person name="Aury J.M."/>
            <person name="Wincker P."/>
            <person name="Grigoriev I.V."/>
            <person name="Bonfante P."/>
            <person name="Martin F.M."/>
        </authorList>
    </citation>
    <scope>NUCLEOTIDE SEQUENCE [LARGE SCALE GENOMIC DNA]</scope>
    <source>
        <strain evidence="5 6">CCBAS932</strain>
    </source>
</reference>
<feature type="region of interest" description="Disordered" evidence="2">
    <location>
        <begin position="16"/>
        <end position="41"/>
    </location>
</feature>
<feature type="transmembrane region" description="Helical" evidence="3">
    <location>
        <begin position="437"/>
        <end position="460"/>
    </location>
</feature>
<dbReference type="AlphaFoldDB" id="A0A3N4KM18"/>
<feature type="transmembrane region" description="Helical" evidence="3">
    <location>
        <begin position="139"/>
        <end position="156"/>
    </location>
</feature>
<dbReference type="OrthoDB" id="2105912at2759"/>
<feature type="region of interest" description="Disordered" evidence="2">
    <location>
        <begin position="469"/>
        <end position="507"/>
    </location>
</feature>
<keyword evidence="3" id="KW-1133">Transmembrane helix</keyword>
<feature type="transmembrane region" description="Helical" evidence="3">
    <location>
        <begin position="71"/>
        <end position="90"/>
    </location>
</feature>
<keyword evidence="3" id="KW-0812">Transmembrane</keyword>
<gene>
    <name evidence="5" type="ORF">P167DRAFT_553909</name>
</gene>
<protein>
    <submittedName>
        <fullName evidence="5">MFS general substrate transporter</fullName>
    </submittedName>
</protein>
<feature type="transmembrane region" description="Helical" evidence="3">
    <location>
        <begin position="110"/>
        <end position="127"/>
    </location>
</feature>
<keyword evidence="3" id="KW-0472">Membrane</keyword>
<keyword evidence="6" id="KW-1185">Reference proteome</keyword>
<evidence type="ECO:0000259" key="4">
    <source>
        <dbReference type="PROSITE" id="PS50850"/>
    </source>
</evidence>
<comment type="subcellular location">
    <subcellularLocation>
        <location evidence="1">Membrane</location>
        <topology evidence="1">Multi-pass membrane protein</topology>
    </subcellularLocation>
</comment>
<organism evidence="5 6">
    <name type="scientific">Morchella conica CCBAS932</name>
    <dbReference type="NCBI Taxonomy" id="1392247"/>
    <lineage>
        <taxon>Eukaryota</taxon>
        <taxon>Fungi</taxon>
        <taxon>Dikarya</taxon>
        <taxon>Ascomycota</taxon>
        <taxon>Pezizomycotina</taxon>
        <taxon>Pezizomycetes</taxon>
        <taxon>Pezizales</taxon>
        <taxon>Morchellaceae</taxon>
        <taxon>Morchella</taxon>
    </lineage>
</organism>
<feature type="domain" description="Major facilitator superfamily (MFS) profile" evidence="4">
    <location>
        <begin position="70"/>
        <end position="454"/>
    </location>
</feature>
<evidence type="ECO:0000256" key="2">
    <source>
        <dbReference type="SAM" id="MobiDB-lite"/>
    </source>
</evidence>
<feature type="transmembrane region" description="Helical" evidence="3">
    <location>
        <begin position="342"/>
        <end position="367"/>
    </location>
</feature>
<dbReference type="Gene3D" id="1.20.1250.20">
    <property type="entry name" value="MFS general substrate transporter like domains"/>
    <property type="match status" value="1"/>
</dbReference>
<dbReference type="Proteomes" id="UP000277580">
    <property type="component" value="Unassembled WGS sequence"/>
</dbReference>
<dbReference type="PANTHER" id="PTHR42910:SF1">
    <property type="entry name" value="MAJOR FACILITATOR SUPERFAMILY (MFS) PROFILE DOMAIN-CONTAINING PROTEIN"/>
    <property type="match status" value="1"/>
</dbReference>
<feature type="compositionally biased region" description="Low complexity" evidence="2">
    <location>
        <begin position="18"/>
        <end position="34"/>
    </location>
</feature>
<dbReference type="CDD" id="cd17324">
    <property type="entry name" value="MFS_NepI_like"/>
    <property type="match status" value="1"/>
</dbReference>
<dbReference type="GO" id="GO:0016020">
    <property type="term" value="C:membrane"/>
    <property type="evidence" value="ECO:0007669"/>
    <property type="project" value="UniProtKB-SubCell"/>
</dbReference>
<dbReference type="InParanoid" id="A0A3N4KM18"/>
<dbReference type="InterPro" id="IPR011701">
    <property type="entry name" value="MFS"/>
</dbReference>
<feature type="compositionally biased region" description="Gly residues" evidence="2">
    <location>
        <begin position="473"/>
        <end position="483"/>
    </location>
</feature>
<dbReference type="Pfam" id="PF07690">
    <property type="entry name" value="MFS_1"/>
    <property type="match status" value="1"/>
</dbReference>
<accession>A0A3N4KM18</accession>
<dbReference type="InterPro" id="IPR020846">
    <property type="entry name" value="MFS_dom"/>
</dbReference>
<dbReference type="PROSITE" id="PS50850">
    <property type="entry name" value="MFS"/>
    <property type="match status" value="1"/>
</dbReference>